<keyword evidence="3" id="KW-1185">Reference proteome</keyword>
<keyword evidence="1" id="KW-0812">Transmembrane</keyword>
<dbReference type="EMBL" id="UXUI01008312">
    <property type="protein sequence ID" value="VDD91164.1"/>
    <property type="molecule type" value="Genomic_DNA"/>
</dbReference>
<evidence type="ECO:0000256" key="1">
    <source>
        <dbReference type="SAM" id="Phobius"/>
    </source>
</evidence>
<dbReference type="WBParaSite" id="EVEC_0000630401-mRNA-1">
    <property type="protein sequence ID" value="EVEC_0000630401-mRNA-1"/>
    <property type="gene ID" value="EVEC_0000630401"/>
</dbReference>
<dbReference type="GO" id="GO:0005230">
    <property type="term" value="F:extracellular ligand-gated monoatomic ion channel activity"/>
    <property type="evidence" value="ECO:0007669"/>
    <property type="project" value="InterPro"/>
</dbReference>
<feature type="transmembrane region" description="Helical" evidence="1">
    <location>
        <begin position="268"/>
        <end position="290"/>
    </location>
</feature>
<proteinExistence type="predicted"/>
<dbReference type="Proteomes" id="UP000274131">
    <property type="component" value="Unassembled WGS sequence"/>
</dbReference>
<accession>A0A0N4V7N4</accession>
<dbReference type="AlphaFoldDB" id="A0A0N4V7N4"/>
<gene>
    <name evidence="2" type="ORF">EVEC_LOCUS5915</name>
</gene>
<dbReference type="OrthoDB" id="5975154at2759"/>
<keyword evidence="1" id="KW-1133">Transmembrane helix</keyword>
<evidence type="ECO:0000313" key="2">
    <source>
        <dbReference type="EMBL" id="VDD91164.1"/>
    </source>
</evidence>
<name>A0A0N4V7N4_ENTVE</name>
<organism evidence="4">
    <name type="scientific">Enterobius vermicularis</name>
    <name type="common">Human pinworm</name>
    <dbReference type="NCBI Taxonomy" id="51028"/>
    <lineage>
        <taxon>Eukaryota</taxon>
        <taxon>Metazoa</taxon>
        <taxon>Ecdysozoa</taxon>
        <taxon>Nematoda</taxon>
        <taxon>Chromadorea</taxon>
        <taxon>Rhabditida</taxon>
        <taxon>Spirurina</taxon>
        <taxon>Oxyuridomorpha</taxon>
        <taxon>Oxyuroidea</taxon>
        <taxon>Oxyuridae</taxon>
        <taxon>Enterobius</taxon>
    </lineage>
</organism>
<dbReference type="STRING" id="51028.A0A0N4V7N4"/>
<feature type="transmembrane region" description="Helical" evidence="1">
    <location>
        <begin position="132"/>
        <end position="151"/>
    </location>
</feature>
<reference evidence="2 3" key="2">
    <citation type="submission" date="2018-10" db="EMBL/GenBank/DDBJ databases">
        <authorList>
            <consortium name="Pathogen Informatics"/>
        </authorList>
    </citation>
    <scope>NUCLEOTIDE SEQUENCE [LARGE SCALE GENOMIC DNA]</scope>
</reference>
<feature type="transmembrane region" description="Helical" evidence="1">
    <location>
        <begin position="190"/>
        <end position="214"/>
    </location>
</feature>
<protein>
    <submittedName>
        <fullName evidence="4">Neur_chan_LBD domain-containing protein</fullName>
    </submittedName>
</protein>
<dbReference type="GO" id="GO:0016020">
    <property type="term" value="C:membrane"/>
    <property type="evidence" value="ECO:0007669"/>
    <property type="project" value="InterPro"/>
</dbReference>
<keyword evidence="1" id="KW-0472">Membrane</keyword>
<sequence length="293" mass="33527">MCKASEGCWSERQRTTLLSDGTVAAVYSFRYPSYCIVDYHRFPEEKNDCCLFFTAEEEPQYLLFDVTAKSKTVLDRLVPVKSSDAVLSISHENSAWTVEVKKEVFKTVGGFRPQLLRICVHAVKRMGTLRTAIRFPITIATMVMLVSPLFGDLRTQIFVKLFTLFLQTISFIYLCAMAPTNGFEGTKPRIYTFFETLFVLTWVSMILSLLALALCRIRRTIPPSHKLFLVAKMVNRIVCCVGEDFGDSTSQRNLENPGPDYTIEWQHIYIATNNLFSFIAFVVFVFIAIFEIF</sequence>
<evidence type="ECO:0000313" key="4">
    <source>
        <dbReference type="WBParaSite" id="EVEC_0000630401-mRNA-1"/>
    </source>
</evidence>
<dbReference type="SUPFAM" id="SSF63712">
    <property type="entry name" value="Nicotinic receptor ligand binding domain-like"/>
    <property type="match status" value="1"/>
</dbReference>
<evidence type="ECO:0000313" key="3">
    <source>
        <dbReference type="Proteomes" id="UP000274131"/>
    </source>
</evidence>
<reference evidence="4" key="1">
    <citation type="submission" date="2017-02" db="UniProtKB">
        <authorList>
            <consortium name="WormBaseParasite"/>
        </authorList>
    </citation>
    <scope>IDENTIFICATION</scope>
</reference>
<dbReference type="InterPro" id="IPR036734">
    <property type="entry name" value="Neur_chan_lig-bd_sf"/>
</dbReference>
<feature type="transmembrane region" description="Helical" evidence="1">
    <location>
        <begin position="157"/>
        <end position="178"/>
    </location>
</feature>